<dbReference type="GO" id="GO:0046872">
    <property type="term" value="F:metal ion binding"/>
    <property type="evidence" value="ECO:0007669"/>
    <property type="project" value="UniProtKB-KW"/>
</dbReference>
<evidence type="ECO:0000256" key="4">
    <source>
        <dbReference type="ARBA" id="ARBA00025742"/>
    </source>
</evidence>
<dbReference type="PATRIC" id="fig|1656095.3.peg.415"/>
<dbReference type="SUPFAM" id="SSF56300">
    <property type="entry name" value="Metallo-dependent phosphatases"/>
    <property type="match status" value="1"/>
</dbReference>
<dbReference type="AlphaFoldDB" id="A0A0J8VSF8"/>
<dbReference type="InterPro" id="IPR004843">
    <property type="entry name" value="Calcineurin-like_PHP"/>
</dbReference>
<sequence length="242" mass="26357">MRIAHITDIHATPDNGNLGRLRRVIRWLESLAPDLLVVTGDLVDDGWYEGYAIVEAELMRAQCHLLMLPGNADSREAMRHVWQETMRWPLCGALHFSDVINGVPVIGIDTTLPGETRGDIAPHLTWLTEKLASFTQPALIFTHHHLFRCGIAPIDEVMCGGDAAFWQVIAGNPVAPLAVCSGHVHRSMSTTISGVPTYICGSICPANPLWLDESRIPPVTDPAGLMIYDLRGGGLVASQVSV</sequence>
<feature type="domain" description="Calcineurin-like phosphoesterase" evidence="5">
    <location>
        <begin position="1"/>
        <end position="186"/>
    </location>
</feature>
<dbReference type="PANTHER" id="PTHR42988">
    <property type="entry name" value="PHOSPHOHYDROLASE"/>
    <property type="match status" value="1"/>
</dbReference>
<gene>
    <name evidence="6" type="ORF">ACH50_03140</name>
</gene>
<dbReference type="Gene3D" id="3.60.21.10">
    <property type="match status" value="1"/>
</dbReference>
<name>A0A0J8VSF8_9ENTR</name>
<comment type="similarity">
    <text evidence="4">Belongs to the cyclic nucleotide phosphodiesterase class-III family.</text>
</comment>
<dbReference type="STRING" id="1121863.GCA_000621185_00771"/>
<dbReference type="EMBL" id="LFEJ01000003">
    <property type="protein sequence ID" value="KMV36418.1"/>
    <property type="molecule type" value="Genomic_DNA"/>
</dbReference>
<evidence type="ECO:0000256" key="3">
    <source>
        <dbReference type="ARBA" id="ARBA00023004"/>
    </source>
</evidence>
<dbReference type="Pfam" id="PF00149">
    <property type="entry name" value="Metallophos"/>
    <property type="match status" value="1"/>
</dbReference>
<dbReference type="PANTHER" id="PTHR42988:SF2">
    <property type="entry name" value="CYCLIC NUCLEOTIDE PHOSPHODIESTERASE CBUA0032-RELATED"/>
    <property type="match status" value="1"/>
</dbReference>
<evidence type="ECO:0000256" key="1">
    <source>
        <dbReference type="ARBA" id="ARBA00022723"/>
    </source>
</evidence>
<dbReference type="OrthoDB" id="9784378at2"/>
<reference evidence="6 7" key="1">
    <citation type="submission" date="2015-06" db="EMBL/GenBank/DDBJ databases">
        <title>Genome sequencing of Cronobacter sp. strain DJ34 isolated from petroleum contaminated sludge of Duliajan Oil Fields, Assam, India.</title>
        <authorList>
            <person name="Pal S."/>
            <person name="Banerjee T.D."/>
            <person name="Roy A."/>
            <person name="Sar P."/>
            <person name="Kazy S.K."/>
        </authorList>
    </citation>
    <scope>NUCLEOTIDE SEQUENCE [LARGE SCALE GENOMIC DNA]</scope>
    <source>
        <strain evidence="6 7">DJ34</strain>
    </source>
</reference>
<dbReference type="Proteomes" id="UP000037315">
    <property type="component" value="Unassembled WGS sequence"/>
</dbReference>
<keyword evidence="2" id="KW-0378">Hydrolase</keyword>
<keyword evidence="3" id="KW-0408">Iron</keyword>
<keyword evidence="1" id="KW-0479">Metal-binding</keyword>
<dbReference type="GO" id="GO:0016787">
    <property type="term" value="F:hydrolase activity"/>
    <property type="evidence" value="ECO:0007669"/>
    <property type="project" value="UniProtKB-KW"/>
</dbReference>
<evidence type="ECO:0000313" key="7">
    <source>
        <dbReference type="Proteomes" id="UP000037315"/>
    </source>
</evidence>
<organism evidence="6 7">
    <name type="scientific">Franconibacter pulveris</name>
    <dbReference type="NCBI Taxonomy" id="435910"/>
    <lineage>
        <taxon>Bacteria</taxon>
        <taxon>Pseudomonadati</taxon>
        <taxon>Pseudomonadota</taxon>
        <taxon>Gammaproteobacteria</taxon>
        <taxon>Enterobacterales</taxon>
        <taxon>Enterobacteriaceae</taxon>
        <taxon>Franconibacter</taxon>
    </lineage>
</organism>
<evidence type="ECO:0000313" key="6">
    <source>
        <dbReference type="EMBL" id="KMV36418.1"/>
    </source>
</evidence>
<proteinExistence type="inferred from homology"/>
<comment type="caution">
    <text evidence="6">The sequence shown here is derived from an EMBL/GenBank/DDBJ whole genome shotgun (WGS) entry which is preliminary data.</text>
</comment>
<dbReference type="InterPro" id="IPR050884">
    <property type="entry name" value="CNP_phosphodiesterase-III"/>
</dbReference>
<protein>
    <submittedName>
        <fullName evidence="6">Metallophosphoesterase</fullName>
    </submittedName>
</protein>
<evidence type="ECO:0000259" key="5">
    <source>
        <dbReference type="Pfam" id="PF00149"/>
    </source>
</evidence>
<keyword evidence="7" id="KW-1185">Reference proteome</keyword>
<accession>A0A0J8VSF8</accession>
<dbReference type="RefSeq" id="WP_048887311.1">
    <property type="nucleotide sequence ID" value="NZ_LFEJ01000003.1"/>
</dbReference>
<evidence type="ECO:0000256" key="2">
    <source>
        <dbReference type="ARBA" id="ARBA00022801"/>
    </source>
</evidence>
<dbReference type="InterPro" id="IPR029052">
    <property type="entry name" value="Metallo-depent_PP-like"/>
</dbReference>